<feature type="compositionally biased region" description="Low complexity" evidence="1">
    <location>
        <begin position="512"/>
        <end position="521"/>
    </location>
</feature>
<feature type="region of interest" description="Disordered" evidence="1">
    <location>
        <begin position="210"/>
        <end position="335"/>
    </location>
</feature>
<dbReference type="OrthoDB" id="6235588at2759"/>
<dbReference type="WBParaSite" id="TTAC_0000681701-mRNA-1">
    <property type="protein sequence ID" value="TTAC_0000681701-mRNA-1"/>
    <property type="gene ID" value="TTAC_0000681701"/>
</dbReference>
<reference evidence="4" key="1">
    <citation type="submission" date="2017-02" db="UniProtKB">
        <authorList>
            <consortium name="WormBaseParasite"/>
        </authorList>
    </citation>
    <scope>IDENTIFICATION</scope>
</reference>
<gene>
    <name evidence="2" type="ORF">TTAC_LOCUS6802</name>
</gene>
<evidence type="ECO:0000256" key="1">
    <source>
        <dbReference type="SAM" id="MobiDB-lite"/>
    </source>
</evidence>
<proteinExistence type="predicted"/>
<feature type="region of interest" description="Disordered" evidence="1">
    <location>
        <begin position="506"/>
        <end position="552"/>
    </location>
</feature>
<dbReference type="EMBL" id="UYWX01020323">
    <property type="protein sequence ID" value="VDM31071.1"/>
    <property type="molecule type" value="Genomic_DNA"/>
</dbReference>
<feature type="compositionally biased region" description="Polar residues" evidence="1">
    <location>
        <begin position="276"/>
        <end position="290"/>
    </location>
</feature>
<name>A0A0R3X0X8_HYDTA</name>
<feature type="region of interest" description="Disordered" evidence="1">
    <location>
        <begin position="459"/>
        <end position="479"/>
    </location>
</feature>
<sequence length="677" mass="74963">MPQVGHFVSPVTLSSQPLYFGSPVVLPPSQLTGSLPLSGNFSSQAPVSVPFPPQDFTKPSILHSGSPKLIDNTASVHVSREHVGVHNEVRSASPGPTDTIISIKNWVAVNLEEDGECRIAGHSTKSGQLICSERIIFVNDRGNVVSDGKNLFKLCGPISWALYELQHPQAGEINPTPQLRKAFSNGFPRKNRGSWMRALYRFLFHLTRRKPSSGPTDLKSISSIDGVRDMDESNLGTDVDARSTSTMDLPFLVLNSRNHNSRGRRHSPRKRRSESPFPSKSCYSDSPSGTGSMGDDDDPIPSASILCEIGNRSFPTKDRRTSGWRDQIHSSSPLTVETGVQTSNDFSSPQLTLGASLAGRVGRRDVGTETSRTREQTPLSNWMEKDMRLNVALRNAEIECTPSPSPPPKALSPKLHSHGSHRRHSEEVGVGPSYYSAKKSVVVGMDGPEFLSEQENDMVAGGSRRHSHPQWRLKESGQSRRAPHVSALLAFVQNSRYSLRHRFVKKGHMKSGSKAAPASSALNRKIHSRSRESRHSGHYKHHQLERQQAKGQTLDRRHQLITQLGEIIYIFSVPGVVDVRDLKRTRSGRLSVPTRDTWHRQKLVFDGADISVDHGEYGKSMLVFAVKSIFYVSCQVMRYSAGCIIRLLAFAVKLEVRQVFSVLSFEGMYCLTGISLD</sequence>
<organism evidence="4">
    <name type="scientific">Hydatigena taeniaeformis</name>
    <name type="common">Feline tapeworm</name>
    <name type="synonym">Taenia taeniaeformis</name>
    <dbReference type="NCBI Taxonomy" id="6205"/>
    <lineage>
        <taxon>Eukaryota</taxon>
        <taxon>Metazoa</taxon>
        <taxon>Spiralia</taxon>
        <taxon>Lophotrochozoa</taxon>
        <taxon>Platyhelminthes</taxon>
        <taxon>Cestoda</taxon>
        <taxon>Eucestoda</taxon>
        <taxon>Cyclophyllidea</taxon>
        <taxon>Taeniidae</taxon>
        <taxon>Hydatigera</taxon>
    </lineage>
</organism>
<feature type="compositionally biased region" description="Basic and acidic residues" evidence="1">
    <location>
        <begin position="315"/>
        <end position="328"/>
    </location>
</feature>
<evidence type="ECO:0000313" key="3">
    <source>
        <dbReference type="Proteomes" id="UP000274429"/>
    </source>
</evidence>
<keyword evidence="3" id="KW-1185">Reference proteome</keyword>
<protein>
    <submittedName>
        <fullName evidence="4">FHA domain-containing protein</fullName>
    </submittedName>
</protein>
<accession>A0A0R3X0X8</accession>
<feature type="region of interest" description="Disordered" evidence="1">
    <location>
        <begin position="399"/>
        <end position="429"/>
    </location>
</feature>
<dbReference type="Proteomes" id="UP000274429">
    <property type="component" value="Unassembled WGS sequence"/>
</dbReference>
<evidence type="ECO:0000313" key="2">
    <source>
        <dbReference type="EMBL" id="VDM31071.1"/>
    </source>
</evidence>
<feature type="compositionally biased region" description="Basic and acidic residues" evidence="1">
    <location>
        <begin position="542"/>
        <end position="552"/>
    </location>
</feature>
<feature type="compositionally biased region" description="Basic residues" evidence="1">
    <location>
        <begin position="259"/>
        <end position="272"/>
    </location>
</feature>
<feature type="compositionally biased region" description="Polar residues" evidence="1">
    <location>
        <begin position="213"/>
        <end position="223"/>
    </location>
</feature>
<evidence type="ECO:0000313" key="4">
    <source>
        <dbReference type="WBParaSite" id="TTAC_0000681701-mRNA-1"/>
    </source>
</evidence>
<dbReference type="AlphaFoldDB" id="A0A0R3X0X8"/>
<reference evidence="2 3" key="2">
    <citation type="submission" date="2018-11" db="EMBL/GenBank/DDBJ databases">
        <authorList>
            <consortium name="Pathogen Informatics"/>
        </authorList>
    </citation>
    <scope>NUCLEOTIDE SEQUENCE [LARGE SCALE GENOMIC DNA]</scope>
</reference>